<dbReference type="Pfam" id="PF08548">
    <property type="entry name" value="Peptidase_M10_C"/>
    <property type="match status" value="1"/>
</dbReference>
<accession>A0A1C3JMS5</accession>
<keyword evidence="5" id="KW-0378">Hydrolase</keyword>
<dbReference type="RefSeq" id="WP_067031373.1">
    <property type="nucleotide sequence ID" value="NZ_FLRA01000002.1"/>
</dbReference>
<dbReference type="Gene3D" id="2.150.10.10">
    <property type="entry name" value="Serralysin-like metalloprotease, C-terminal"/>
    <property type="match status" value="1"/>
</dbReference>
<protein>
    <submittedName>
        <fullName evidence="5">Serralysin</fullName>
        <ecNumber evidence="5">3.4.24.40</ecNumber>
    </submittedName>
</protein>
<proteinExistence type="predicted"/>
<dbReference type="SUPFAM" id="SSF51120">
    <property type="entry name" value="beta-Roll"/>
    <property type="match status" value="1"/>
</dbReference>
<dbReference type="InterPro" id="IPR024079">
    <property type="entry name" value="MetalloPept_cat_dom_sf"/>
</dbReference>
<dbReference type="EMBL" id="FLRB01000012">
    <property type="protein sequence ID" value="SBT21494.1"/>
    <property type="molecule type" value="Genomic_DNA"/>
</dbReference>
<evidence type="ECO:0000259" key="4">
    <source>
        <dbReference type="Pfam" id="PF08548"/>
    </source>
</evidence>
<dbReference type="OrthoDB" id="733404at2"/>
<evidence type="ECO:0000313" key="6">
    <source>
        <dbReference type="EMBL" id="SBT21494.1"/>
    </source>
</evidence>
<reference evidence="6 7" key="1">
    <citation type="submission" date="2016-06" db="EMBL/GenBank/DDBJ databases">
        <authorList>
            <person name="Rodrigo-Torres L."/>
            <person name="Arahal D.R."/>
        </authorList>
    </citation>
    <scope>NUCLEOTIDE SEQUENCE [LARGE SCALE GENOMIC DNA]</scope>
    <source>
        <strain evidence="6 7">CECT 5116</strain>
    </source>
</reference>
<evidence type="ECO:0000256" key="2">
    <source>
        <dbReference type="ARBA" id="ARBA00022525"/>
    </source>
</evidence>
<dbReference type="GO" id="GO:0005509">
    <property type="term" value="F:calcium ion binding"/>
    <property type="evidence" value="ECO:0007669"/>
    <property type="project" value="InterPro"/>
</dbReference>
<feature type="domain" description="Peptidase M10 serralysin C-terminal" evidence="4">
    <location>
        <begin position="305"/>
        <end position="365"/>
    </location>
</feature>
<evidence type="ECO:0000313" key="8">
    <source>
        <dbReference type="Proteomes" id="UP000092871"/>
    </source>
</evidence>
<dbReference type="Gene3D" id="3.40.390.10">
    <property type="entry name" value="Collagenase (Catalytic Domain)"/>
    <property type="match status" value="1"/>
</dbReference>
<dbReference type="EMBL" id="FLRA01000002">
    <property type="protein sequence ID" value="SBT16446.1"/>
    <property type="molecule type" value="Genomic_DNA"/>
</dbReference>
<evidence type="ECO:0000313" key="7">
    <source>
        <dbReference type="Proteomes" id="UP000092840"/>
    </source>
</evidence>
<evidence type="ECO:0000256" key="3">
    <source>
        <dbReference type="ARBA" id="ARBA00022737"/>
    </source>
</evidence>
<dbReference type="CDD" id="cd04277">
    <property type="entry name" value="ZnMc_serralysin_like"/>
    <property type="match status" value="1"/>
</dbReference>
<keyword evidence="2" id="KW-0964">Secreted</keyword>
<dbReference type="GO" id="GO:0008237">
    <property type="term" value="F:metallopeptidase activity"/>
    <property type="evidence" value="ECO:0007669"/>
    <property type="project" value="InterPro"/>
</dbReference>
<dbReference type="InterPro" id="IPR013858">
    <property type="entry name" value="Peptidase_M10B_C"/>
</dbReference>
<dbReference type="InterPro" id="IPR011049">
    <property type="entry name" value="Serralysin-like_metalloprot_C"/>
</dbReference>
<dbReference type="EC" id="3.4.24.40" evidence="5"/>
<reference evidence="5 8" key="2">
    <citation type="submission" date="2016-06" db="EMBL/GenBank/DDBJ databases">
        <authorList>
            <person name="Kjaerup R.B."/>
            <person name="Dalgaard T.S."/>
            <person name="Juul-Madsen H.R."/>
        </authorList>
    </citation>
    <scope>NUCLEOTIDE SEQUENCE [LARGE SCALE GENOMIC DNA]</scope>
    <source>
        <strain evidence="5 8">CECT 5115</strain>
    </source>
</reference>
<keyword evidence="7" id="KW-1185">Reference proteome</keyword>
<dbReference type="InterPro" id="IPR034033">
    <property type="entry name" value="Serralysin-like"/>
</dbReference>
<name>A0A1C3JMS5_9GAMM</name>
<sequence length="512" mass="55789">MSGVNDILDSYGISFSEARDFIYANLSTPEHIYNAALQYNITFSMIAELYGQNVTEAQVKNFFYVQGFDTSPQSLNTQPDNESLSQQHLESKSITIDNVSDFARSQTPYVSSIETDSVWSYDVTTYSFPSSMPNSHSASRDTSSGWRPLSNTEQSYFRDLVDQQNNYINTDLLESSSFLVGDIQVAAIRQTSAEAFAYFPGPSIGGDIFLNRNVDAGYYSEGGYGVYTMAHELGHAMGLDHTFEGVVLDSAVDNTYYSAMSYTNVGGYEVEALDSGSRYSTYTVDAYRMDLGIIDIAALQAMYGADMSTNNGNNIYVYNEDSRSFEGHSGHYLTIWDAGGVDTLDLSDARYASVINLNDYTLSSISQRSAAEEALEVAAEAGLGTFDEVSFIEDFIVSLGEEAFLNQNNLGIAFGVVIENVVAGVGDDVIIDNEVDNMIYSGAGDDTIYLGAGGYDQVDGGVGNDTVFIAEAYNSIERYVDNNGYHIVGDNFAATLIGVETVQYSDTSESIA</sequence>
<evidence type="ECO:0000256" key="1">
    <source>
        <dbReference type="ARBA" id="ARBA00004613"/>
    </source>
</evidence>
<gene>
    <name evidence="5" type="ORF">MGA5115_00527</name>
    <name evidence="6" type="ORF">MGA5116_02088</name>
</gene>
<keyword evidence="3" id="KW-0677">Repeat</keyword>
<dbReference type="AlphaFoldDB" id="A0A1C3JMS5"/>
<comment type="subcellular location">
    <subcellularLocation>
        <location evidence="1">Secreted</location>
    </subcellularLocation>
</comment>
<dbReference type="Proteomes" id="UP000092871">
    <property type="component" value="Unassembled WGS sequence"/>
</dbReference>
<dbReference type="Proteomes" id="UP000092840">
    <property type="component" value="Unassembled WGS sequence"/>
</dbReference>
<organism evidence="5 8">
    <name type="scientific">Marinomonas gallaica</name>
    <dbReference type="NCBI Taxonomy" id="1806667"/>
    <lineage>
        <taxon>Bacteria</taxon>
        <taxon>Pseudomonadati</taxon>
        <taxon>Pseudomonadota</taxon>
        <taxon>Gammaproteobacteria</taxon>
        <taxon>Oceanospirillales</taxon>
        <taxon>Oceanospirillaceae</taxon>
        <taxon>Marinomonas</taxon>
    </lineage>
</organism>
<dbReference type="SUPFAM" id="SSF55486">
    <property type="entry name" value="Metalloproteases ('zincins'), catalytic domain"/>
    <property type="match status" value="1"/>
</dbReference>
<evidence type="ECO:0000313" key="5">
    <source>
        <dbReference type="EMBL" id="SBT16446.1"/>
    </source>
</evidence>
<dbReference type="GO" id="GO:0005615">
    <property type="term" value="C:extracellular space"/>
    <property type="evidence" value="ECO:0007669"/>
    <property type="project" value="InterPro"/>
</dbReference>